<protein>
    <submittedName>
        <fullName evidence="1">Uncharacterized protein</fullName>
    </submittedName>
</protein>
<evidence type="ECO:0000313" key="1">
    <source>
        <dbReference type="EMBL" id="OCT87196.1"/>
    </source>
</evidence>
<dbReference type="Proteomes" id="UP000694892">
    <property type="component" value="Chromosome 3S"/>
</dbReference>
<accession>A0A974HRG1</accession>
<reference evidence="2" key="1">
    <citation type="journal article" date="2016" name="Nature">
        <title>Genome evolution in the allotetraploid frog Xenopus laevis.</title>
        <authorList>
            <person name="Session A.M."/>
            <person name="Uno Y."/>
            <person name="Kwon T."/>
            <person name="Chapman J.A."/>
            <person name="Toyoda A."/>
            <person name="Takahashi S."/>
            <person name="Fukui A."/>
            <person name="Hikosaka A."/>
            <person name="Suzuki A."/>
            <person name="Kondo M."/>
            <person name="van Heeringen S.J."/>
            <person name="Quigley I."/>
            <person name="Heinz S."/>
            <person name="Ogino H."/>
            <person name="Ochi H."/>
            <person name="Hellsten U."/>
            <person name="Lyons J.B."/>
            <person name="Simakov O."/>
            <person name="Putnam N."/>
            <person name="Stites J."/>
            <person name="Kuroki Y."/>
            <person name="Tanaka T."/>
            <person name="Michiue T."/>
            <person name="Watanabe M."/>
            <person name="Bogdanovic O."/>
            <person name="Lister R."/>
            <person name="Georgiou G."/>
            <person name="Paranjpe S.S."/>
            <person name="van Kruijsbergen I."/>
            <person name="Shu S."/>
            <person name="Carlson J."/>
            <person name="Kinoshita T."/>
            <person name="Ohta Y."/>
            <person name="Mawaribuchi S."/>
            <person name="Jenkins J."/>
            <person name="Grimwood J."/>
            <person name="Schmutz J."/>
            <person name="Mitros T."/>
            <person name="Mozaffari S.V."/>
            <person name="Suzuki Y."/>
            <person name="Haramoto Y."/>
            <person name="Yamamoto T.S."/>
            <person name="Takagi C."/>
            <person name="Heald R."/>
            <person name="Miller K."/>
            <person name="Haudenschild C."/>
            <person name="Kitzman J."/>
            <person name="Nakayama T."/>
            <person name="Izutsu Y."/>
            <person name="Robert J."/>
            <person name="Fortriede J."/>
            <person name="Burns K."/>
            <person name="Lotay V."/>
            <person name="Karimi K."/>
            <person name="Yasuoka Y."/>
            <person name="Dichmann D.S."/>
            <person name="Flajnik M.F."/>
            <person name="Houston D.W."/>
            <person name="Shendure J."/>
            <person name="DuPasquier L."/>
            <person name="Vize P.D."/>
            <person name="Zorn A.M."/>
            <person name="Ito M."/>
            <person name="Marcotte E.M."/>
            <person name="Wallingford J.B."/>
            <person name="Ito Y."/>
            <person name="Asashima M."/>
            <person name="Ueno N."/>
            <person name="Matsuda Y."/>
            <person name="Veenstra G.J."/>
            <person name="Fujiyama A."/>
            <person name="Harland R.M."/>
            <person name="Taira M."/>
            <person name="Rokhsar D.S."/>
        </authorList>
    </citation>
    <scope>NUCLEOTIDE SEQUENCE [LARGE SCALE GENOMIC DNA]</scope>
    <source>
        <strain evidence="2">J</strain>
    </source>
</reference>
<proteinExistence type="predicted"/>
<organism evidence="1 2">
    <name type="scientific">Xenopus laevis</name>
    <name type="common">African clawed frog</name>
    <dbReference type="NCBI Taxonomy" id="8355"/>
    <lineage>
        <taxon>Eukaryota</taxon>
        <taxon>Metazoa</taxon>
        <taxon>Chordata</taxon>
        <taxon>Craniata</taxon>
        <taxon>Vertebrata</taxon>
        <taxon>Euteleostomi</taxon>
        <taxon>Amphibia</taxon>
        <taxon>Batrachia</taxon>
        <taxon>Anura</taxon>
        <taxon>Pipoidea</taxon>
        <taxon>Pipidae</taxon>
        <taxon>Xenopodinae</taxon>
        <taxon>Xenopus</taxon>
        <taxon>Xenopus</taxon>
    </lineage>
</organism>
<dbReference type="AlphaFoldDB" id="A0A974HRG1"/>
<sequence length="87" mass="10020">MQIIHFAFPTCITPYSIDATWIQMRMAAKTRIRVHKTRHNLLCSPTHIYYKKDPGRCSTCTLKSSSKSFLATVQILNHSVTSTELEY</sequence>
<dbReference type="EMBL" id="CM004471">
    <property type="protein sequence ID" value="OCT87196.1"/>
    <property type="molecule type" value="Genomic_DNA"/>
</dbReference>
<gene>
    <name evidence="1" type="ORF">XELAEV_18020893mg</name>
</gene>
<evidence type="ECO:0000313" key="2">
    <source>
        <dbReference type="Proteomes" id="UP000694892"/>
    </source>
</evidence>
<name>A0A974HRG1_XENLA</name>